<dbReference type="GO" id="GO:0030313">
    <property type="term" value="C:cell envelope"/>
    <property type="evidence" value="ECO:0007669"/>
    <property type="project" value="UniProtKB-SubCell"/>
</dbReference>
<evidence type="ECO:0000313" key="9">
    <source>
        <dbReference type="EMBL" id="MCL1106847.1"/>
    </source>
</evidence>
<dbReference type="Proteomes" id="UP001139408">
    <property type="component" value="Unassembled WGS sequence"/>
</dbReference>
<dbReference type="InterPro" id="IPR056412">
    <property type="entry name" value="Ig_CycH"/>
</dbReference>
<keyword evidence="6" id="KW-1133">Transmembrane helix</keyword>
<proteinExistence type="predicted"/>
<protein>
    <submittedName>
        <fullName evidence="9">C-type cytochrome biogenesis protein CcmI</fullName>
    </submittedName>
</protein>
<sequence>MTTFWIFIALVVLIGLIMIWVPHFRQQQLLKAEEAGVRKQTNLELFGERLAILEKELQDELLDQAEFDALKKELEINLLQDMKQEGDDSLDGAIKPKSALWPAFMTICLLAISGYFYQQLGAYNEIANPPQANNPHQGMDPAQIMSQRVQMMEAQVQAEPENSQAWFSLGHAYVSANKYDQAAAAFDKVMELVGTHAELLGPKATALYYKAGQKITPEIQAIIDQSLSLDPQDPSTLLLVGMDAFFTADYTKAIDAWQMILDSDRNDVDRTALMNAIGSAKMRMGDSSDTMPNDANHKSMATATTNANTLAIEVTISNELADKVSDTDVVFIFARATQGPKVPLAATKISAANLPAKITLDDSTSMGGDMKLSSVKEVEVIAVLSKNGSVKPQTGDLKGSIEAIAVGGNATLTLDTLVQ</sequence>
<dbReference type="PROSITE" id="PS50005">
    <property type="entry name" value="TPR"/>
    <property type="match status" value="1"/>
</dbReference>
<dbReference type="InterPro" id="IPR017560">
    <property type="entry name" value="Cyt_c_biogenesis_CcmI"/>
</dbReference>
<evidence type="ECO:0000256" key="5">
    <source>
        <dbReference type="PROSITE-ProRule" id="PRU00339"/>
    </source>
</evidence>
<dbReference type="InterPro" id="IPR019734">
    <property type="entry name" value="TPR_rpt"/>
</dbReference>
<dbReference type="Pfam" id="PF23892">
    <property type="entry name" value="Ig_CycH"/>
    <property type="match status" value="1"/>
</dbReference>
<accession>A0A9X1ZAS4</accession>
<keyword evidence="4 5" id="KW-0802">TPR repeat</keyword>
<keyword evidence="6" id="KW-0812">Transmembrane</keyword>
<keyword evidence="6" id="KW-0472">Membrane</keyword>
<dbReference type="PANTHER" id="PTHR47870:SF4">
    <property type="entry name" value="CYTOCHROME C-TYPE BIOGENESIS PROTEIN CYCH"/>
    <property type="match status" value="1"/>
</dbReference>
<dbReference type="AlphaFoldDB" id="A0A9X1ZAS4"/>
<dbReference type="NCBIfam" id="TIGR03142">
    <property type="entry name" value="cytochro_ccmI"/>
    <property type="match status" value="1"/>
</dbReference>
<keyword evidence="2" id="KW-0677">Repeat</keyword>
<evidence type="ECO:0000256" key="4">
    <source>
        <dbReference type="ARBA" id="ARBA00022803"/>
    </source>
</evidence>
<dbReference type="InterPro" id="IPR011990">
    <property type="entry name" value="TPR-like_helical_dom_sf"/>
</dbReference>
<evidence type="ECO:0000256" key="2">
    <source>
        <dbReference type="ARBA" id="ARBA00022737"/>
    </source>
</evidence>
<evidence type="ECO:0000259" key="8">
    <source>
        <dbReference type="Pfam" id="PF23914"/>
    </source>
</evidence>
<comment type="caution">
    <text evidence="9">The sequence shown here is derived from an EMBL/GenBank/DDBJ whole genome shotgun (WGS) entry which is preliminary data.</text>
</comment>
<dbReference type="PROSITE" id="PS50293">
    <property type="entry name" value="TPR_REGION"/>
    <property type="match status" value="1"/>
</dbReference>
<dbReference type="PANTHER" id="PTHR47870">
    <property type="entry name" value="CYTOCHROME C-TYPE BIOGENESIS PROTEIN CCMH"/>
    <property type="match status" value="1"/>
</dbReference>
<dbReference type="SMART" id="SM00028">
    <property type="entry name" value="TPR"/>
    <property type="match status" value="2"/>
</dbReference>
<dbReference type="EMBL" id="JAKILJ010000043">
    <property type="protein sequence ID" value="MCL1106847.1"/>
    <property type="molecule type" value="Genomic_DNA"/>
</dbReference>
<dbReference type="GO" id="GO:0017004">
    <property type="term" value="P:cytochrome complex assembly"/>
    <property type="evidence" value="ECO:0007669"/>
    <property type="project" value="UniProtKB-KW"/>
</dbReference>
<dbReference type="SUPFAM" id="SSF48452">
    <property type="entry name" value="TPR-like"/>
    <property type="match status" value="1"/>
</dbReference>
<dbReference type="RefSeq" id="WP_188926901.1">
    <property type="nucleotide sequence ID" value="NZ_BMQI01000062.1"/>
</dbReference>
<name>A0A9X1ZAS4_9GAMM</name>
<evidence type="ECO:0000313" key="10">
    <source>
        <dbReference type="Proteomes" id="UP001139408"/>
    </source>
</evidence>
<dbReference type="GO" id="GO:0005886">
    <property type="term" value="C:plasma membrane"/>
    <property type="evidence" value="ECO:0007669"/>
    <property type="project" value="TreeGrafter"/>
</dbReference>
<evidence type="ECO:0000256" key="6">
    <source>
        <dbReference type="SAM" id="Phobius"/>
    </source>
</evidence>
<evidence type="ECO:0000256" key="3">
    <source>
        <dbReference type="ARBA" id="ARBA00022748"/>
    </source>
</evidence>
<evidence type="ECO:0000259" key="7">
    <source>
        <dbReference type="Pfam" id="PF23892"/>
    </source>
</evidence>
<gene>
    <name evidence="9" type="primary">ccmI</name>
    <name evidence="9" type="ORF">L2749_16560</name>
</gene>
<dbReference type="Gene3D" id="1.25.40.10">
    <property type="entry name" value="Tetratricopeptide repeat domain"/>
    <property type="match status" value="1"/>
</dbReference>
<dbReference type="Pfam" id="PF23914">
    <property type="entry name" value="TPR_CcmH_CycH"/>
    <property type="match status" value="1"/>
</dbReference>
<dbReference type="InterPro" id="IPR056413">
    <property type="entry name" value="TPR_CcmH_CycH"/>
</dbReference>
<evidence type="ECO:0000256" key="1">
    <source>
        <dbReference type="ARBA" id="ARBA00004196"/>
    </source>
</evidence>
<organism evidence="9 10">
    <name type="scientific">Shewanella algicola</name>
    <dbReference type="NCBI Taxonomy" id="640633"/>
    <lineage>
        <taxon>Bacteria</taxon>
        <taxon>Pseudomonadati</taxon>
        <taxon>Pseudomonadota</taxon>
        <taxon>Gammaproteobacteria</taxon>
        <taxon>Alteromonadales</taxon>
        <taxon>Shewanellaceae</taxon>
        <taxon>Shewanella</taxon>
    </lineage>
</organism>
<feature type="domain" description="Cytochrome c-type biogenesis protein H Ig-like" evidence="7">
    <location>
        <begin position="310"/>
        <end position="414"/>
    </location>
</feature>
<dbReference type="InterPro" id="IPR051263">
    <property type="entry name" value="C-type_cytochrome_biogenesis"/>
</dbReference>
<keyword evidence="3" id="KW-0201">Cytochrome c-type biogenesis</keyword>
<feature type="transmembrane region" description="Helical" evidence="6">
    <location>
        <begin position="6"/>
        <end position="24"/>
    </location>
</feature>
<comment type="subcellular location">
    <subcellularLocation>
        <location evidence="1">Cell envelope</location>
    </subcellularLocation>
</comment>
<feature type="domain" description="Cytochrome c-type biogenesis protein H TPR" evidence="8">
    <location>
        <begin position="154"/>
        <end position="262"/>
    </location>
</feature>
<keyword evidence="10" id="KW-1185">Reference proteome</keyword>
<feature type="repeat" description="TPR" evidence="5">
    <location>
        <begin position="163"/>
        <end position="196"/>
    </location>
</feature>
<reference evidence="9" key="1">
    <citation type="submission" date="2022-01" db="EMBL/GenBank/DDBJ databases">
        <title>Whole genome-based taxonomy of the Shewanellaceae.</title>
        <authorList>
            <person name="Martin-Rodriguez A.J."/>
        </authorList>
    </citation>
    <scope>NUCLEOTIDE SEQUENCE</scope>
    <source>
        <strain evidence="9">DSM 23803</strain>
    </source>
</reference>